<dbReference type="FunFam" id="1.20.58.70:FF:000024">
    <property type="entry name" value="Syntaxin, Qa-SNARE family"/>
    <property type="match status" value="1"/>
</dbReference>
<proteinExistence type="inferred from homology"/>
<dbReference type="InterPro" id="IPR045242">
    <property type="entry name" value="Syntaxin"/>
</dbReference>
<reference evidence="4 5" key="2">
    <citation type="submission" date="2013-02" db="EMBL/GenBank/DDBJ databases">
        <title>The Genome Sequence of Plasmodium falciparum Vietnam Oak-Knoll (FVO).</title>
        <authorList>
            <consortium name="The Broad Institute Genome Sequencing Platform"/>
            <consortium name="The Broad Institute Genome Sequencing Center for Infectious Disease"/>
            <person name="Neafsey D."/>
            <person name="Cheeseman I."/>
            <person name="Volkman S."/>
            <person name="Adams J."/>
            <person name="Walker B."/>
            <person name="Young S.K."/>
            <person name="Zeng Q."/>
            <person name="Gargeya S."/>
            <person name="Fitzgerald M."/>
            <person name="Haas B."/>
            <person name="Abouelleil A."/>
            <person name="Alvarado L."/>
            <person name="Arachchi H.M."/>
            <person name="Berlin A.M."/>
            <person name="Chapman S.B."/>
            <person name="Dewar J."/>
            <person name="Goldberg J."/>
            <person name="Griggs A."/>
            <person name="Gujja S."/>
            <person name="Hansen M."/>
            <person name="Howarth C."/>
            <person name="Imamovic A."/>
            <person name="Larimer J."/>
            <person name="McCowan C."/>
            <person name="Murphy C."/>
            <person name="Neiman D."/>
            <person name="Pearson M."/>
            <person name="Priest M."/>
            <person name="Roberts A."/>
            <person name="Saif S."/>
            <person name="Shea T."/>
            <person name="Sisk P."/>
            <person name="Sykes S."/>
            <person name="Wortman J."/>
            <person name="Nusbaum C."/>
            <person name="Birren B."/>
        </authorList>
    </citation>
    <scope>NUCLEOTIDE SEQUENCE [LARGE SCALE GENOMIC DNA]</scope>
    <source>
        <strain evidence="5">Vietnam Oak-Knoll (FVO)</strain>
    </source>
</reference>
<dbReference type="Proteomes" id="UP000030690">
    <property type="component" value="Unassembled WGS sequence"/>
</dbReference>
<evidence type="ECO:0000259" key="3">
    <source>
        <dbReference type="PROSITE" id="PS50192"/>
    </source>
</evidence>
<dbReference type="GO" id="GO:0005484">
    <property type="term" value="F:SNAP receptor activity"/>
    <property type="evidence" value="ECO:0007669"/>
    <property type="project" value="InterPro"/>
</dbReference>
<dbReference type="CDD" id="cd15845">
    <property type="entry name" value="SNARE_syntaxin16"/>
    <property type="match status" value="1"/>
</dbReference>
<dbReference type="GO" id="GO:0006906">
    <property type="term" value="P:vesicle fusion"/>
    <property type="evidence" value="ECO:0007669"/>
    <property type="project" value="TreeGrafter"/>
</dbReference>
<evidence type="ECO:0000313" key="4">
    <source>
        <dbReference type="EMBL" id="ETW17373.1"/>
    </source>
</evidence>
<dbReference type="InterPro" id="IPR010989">
    <property type="entry name" value="SNARE"/>
</dbReference>
<dbReference type="Gene3D" id="1.20.58.70">
    <property type="match status" value="1"/>
</dbReference>
<organism evidence="4 5">
    <name type="scientific">Plasmodium falciparum Vietnam Oak-Knoll</name>
    <name type="common">FVO</name>
    <dbReference type="NCBI Taxonomy" id="1036723"/>
    <lineage>
        <taxon>Eukaryota</taxon>
        <taxon>Sar</taxon>
        <taxon>Alveolata</taxon>
        <taxon>Apicomplexa</taxon>
        <taxon>Aconoidasida</taxon>
        <taxon>Haemosporida</taxon>
        <taxon>Plasmodiidae</taxon>
        <taxon>Plasmodium</taxon>
        <taxon>Plasmodium (Laverania)</taxon>
    </lineage>
</organism>
<feature type="transmembrane region" description="Helical" evidence="2">
    <location>
        <begin position="281"/>
        <end position="301"/>
    </location>
</feature>
<dbReference type="SUPFAM" id="SSF47661">
    <property type="entry name" value="t-snare proteins"/>
    <property type="match status" value="1"/>
</dbReference>
<dbReference type="PANTHER" id="PTHR19957">
    <property type="entry name" value="SYNTAXIN"/>
    <property type="match status" value="1"/>
</dbReference>
<dbReference type="GO" id="GO:0000149">
    <property type="term" value="F:SNARE binding"/>
    <property type="evidence" value="ECO:0007669"/>
    <property type="project" value="TreeGrafter"/>
</dbReference>
<dbReference type="SMR" id="A0A024V2Z0"/>
<dbReference type="GO" id="GO:0048278">
    <property type="term" value="P:vesicle docking"/>
    <property type="evidence" value="ECO:0007669"/>
    <property type="project" value="TreeGrafter"/>
</dbReference>
<evidence type="ECO:0000256" key="1">
    <source>
        <dbReference type="ARBA" id="ARBA00009063"/>
    </source>
</evidence>
<sequence length="302" mass="35810">MEVIYRNITNTYFDYRREIKKKKNRFKLRAYEKLDEDEDTGKENLLNENEDLEMQEQSMLPPYWIEKIEECSEDINNMKTKLIQLQKLQKNKLLNALNNDETLTENITQLSSNITFLIKNCEQKIQSVSSKDYDKDKNNIIEKLKNNAKSSLLSQLQSLSQTFHKNQKSYIKEFKKMSNAYDDLQQYQNFNEQNELLYQQEEQQHSSVNMNKRNSDLKKIADTVVDLHTIFKELSVMLVDQGSLLDQIDYNMEASLDKSEKGINKLKIIEKRENDKIAKKCVSYLTTLIFVLLFLIIIKHLY</sequence>
<keyword evidence="2" id="KW-1133">Transmembrane helix</keyword>
<dbReference type="PROSITE" id="PS50192">
    <property type="entry name" value="T_SNARE"/>
    <property type="match status" value="1"/>
</dbReference>
<evidence type="ECO:0000256" key="2">
    <source>
        <dbReference type="SAM" id="Phobius"/>
    </source>
</evidence>
<gene>
    <name evidence="4" type="ORF">PFFVO_03712</name>
</gene>
<protein>
    <recommendedName>
        <fullName evidence="3">t-SNARE coiled-coil homology domain-containing protein</fullName>
    </recommendedName>
</protein>
<dbReference type="OrthoDB" id="10251371at2759"/>
<dbReference type="PANTHER" id="PTHR19957:SF224">
    <property type="entry name" value="HL02043P"/>
    <property type="match status" value="1"/>
</dbReference>
<dbReference type="InterPro" id="IPR006012">
    <property type="entry name" value="Syntaxin/epimorphin_CS"/>
</dbReference>
<dbReference type="PROSITE" id="PS00914">
    <property type="entry name" value="SYNTAXIN"/>
    <property type="match status" value="1"/>
</dbReference>
<comment type="similarity">
    <text evidence="1">Belongs to the syntaxin family.</text>
</comment>
<keyword evidence="2" id="KW-0472">Membrane</keyword>
<dbReference type="EMBL" id="KI925127">
    <property type="protein sequence ID" value="ETW17373.1"/>
    <property type="molecule type" value="Genomic_DNA"/>
</dbReference>
<dbReference type="AlphaFoldDB" id="A0A024V2Z0"/>
<dbReference type="SMART" id="SM00397">
    <property type="entry name" value="t_SNARE"/>
    <property type="match status" value="1"/>
</dbReference>
<reference evidence="4 5" key="1">
    <citation type="submission" date="2013-02" db="EMBL/GenBank/DDBJ databases">
        <title>The Genome Annotation of Plasmodium falciparum Vietnam Oak-Knoll (FVO).</title>
        <authorList>
            <consortium name="The Broad Institute Genome Sequencing Platform"/>
            <consortium name="The Broad Institute Genome Sequencing Center for Infectious Disease"/>
            <person name="Neafsey D."/>
            <person name="Hoffman S."/>
            <person name="Volkman S."/>
            <person name="Rosenthal P."/>
            <person name="Walker B."/>
            <person name="Young S.K."/>
            <person name="Zeng Q."/>
            <person name="Gargeya S."/>
            <person name="Fitzgerald M."/>
            <person name="Haas B."/>
            <person name="Abouelleil A."/>
            <person name="Allen A.W."/>
            <person name="Alvarado L."/>
            <person name="Arachchi H.M."/>
            <person name="Berlin A.M."/>
            <person name="Chapman S.B."/>
            <person name="Gainer-Dewar J."/>
            <person name="Goldberg J."/>
            <person name="Griggs A."/>
            <person name="Gujja S."/>
            <person name="Hansen M."/>
            <person name="Howarth C."/>
            <person name="Imamovic A."/>
            <person name="Ireland A."/>
            <person name="Larimer J."/>
            <person name="McCowan C."/>
            <person name="Murphy C."/>
            <person name="Pearson M."/>
            <person name="Poon T.W."/>
            <person name="Priest M."/>
            <person name="Roberts A."/>
            <person name="Saif S."/>
            <person name="Shea T."/>
            <person name="Sisk P."/>
            <person name="Sykes S."/>
            <person name="Wortman J."/>
            <person name="Nusbaum C."/>
            <person name="Birren B."/>
        </authorList>
    </citation>
    <scope>NUCLEOTIDE SEQUENCE [LARGE SCALE GENOMIC DNA]</scope>
    <source>
        <strain evidence="5">Vietnam Oak-Knoll (FVO)</strain>
    </source>
</reference>
<dbReference type="GO" id="GO:0006886">
    <property type="term" value="P:intracellular protein transport"/>
    <property type="evidence" value="ECO:0007669"/>
    <property type="project" value="InterPro"/>
</dbReference>
<keyword evidence="2" id="KW-0812">Transmembrane</keyword>
<evidence type="ECO:0000313" key="5">
    <source>
        <dbReference type="Proteomes" id="UP000030690"/>
    </source>
</evidence>
<dbReference type="InterPro" id="IPR000727">
    <property type="entry name" value="T_SNARE_dom"/>
</dbReference>
<accession>A0A024V2Z0</accession>
<feature type="domain" description="T-SNARE coiled-coil homology" evidence="3">
    <location>
        <begin position="207"/>
        <end position="269"/>
    </location>
</feature>
<dbReference type="GO" id="GO:0012505">
    <property type="term" value="C:endomembrane system"/>
    <property type="evidence" value="ECO:0007669"/>
    <property type="project" value="TreeGrafter"/>
</dbReference>
<name>A0A024V2Z0_PLAFA</name>
<dbReference type="GO" id="GO:0031201">
    <property type="term" value="C:SNARE complex"/>
    <property type="evidence" value="ECO:0007669"/>
    <property type="project" value="TreeGrafter"/>
</dbReference>